<sequence length="85" mass="9707">MYRMKQTEWDSAANDVKLCYPNTRPIVLRHVLQKNPFLVRTNLPISISYPEQRGSGKCCLLGFSLCPLNISESFVADILVRATDY</sequence>
<name>A0ACB9LDQ2_BAUVA</name>
<comment type="caution">
    <text evidence="1">The sequence shown here is derived from an EMBL/GenBank/DDBJ whole genome shotgun (WGS) entry which is preliminary data.</text>
</comment>
<accession>A0ACB9LDQ2</accession>
<keyword evidence="2" id="KW-1185">Reference proteome</keyword>
<dbReference type="EMBL" id="CM039437">
    <property type="protein sequence ID" value="KAI4307229.1"/>
    <property type="molecule type" value="Genomic_DNA"/>
</dbReference>
<dbReference type="Proteomes" id="UP000828941">
    <property type="component" value="Chromosome 12"/>
</dbReference>
<evidence type="ECO:0000313" key="1">
    <source>
        <dbReference type="EMBL" id="KAI4307229.1"/>
    </source>
</evidence>
<organism evidence="1 2">
    <name type="scientific">Bauhinia variegata</name>
    <name type="common">Purple orchid tree</name>
    <name type="synonym">Phanera variegata</name>
    <dbReference type="NCBI Taxonomy" id="167791"/>
    <lineage>
        <taxon>Eukaryota</taxon>
        <taxon>Viridiplantae</taxon>
        <taxon>Streptophyta</taxon>
        <taxon>Embryophyta</taxon>
        <taxon>Tracheophyta</taxon>
        <taxon>Spermatophyta</taxon>
        <taxon>Magnoliopsida</taxon>
        <taxon>eudicotyledons</taxon>
        <taxon>Gunneridae</taxon>
        <taxon>Pentapetalae</taxon>
        <taxon>rosids</taxon>
        <taxon>fabids</taxon>
        <taxon>Fabales</taxon>
        <taxon>Fabaceae</taxon>
        <taxon>Cercidoideae</taxon>
        <taxon>Cercideae</taxon>
        <taxon>Bauhiniinae</taxon>
        <taxon>Bauhinia</taxon>
    </lineage>
</organism>
<evidence type="ECO:0000313" key="2">
    <source>
        <dbReference type="Proteomes" id="UP000828941"/>
    </source>
</evidence>
<proteinExistence type="predicted"/>
<gene>
    <name evidence="1" type="ORF">L6164_030438</name>
</gene>
<reference evidence="1 2" key="1">
    <citation type="journal article" date="2022" name="DNA Res.">
        <title>Chromosomal-level genome assembly of the orchid tree Bauhinia variegata (Leguminosae; Cercidoideae) supports the allotetraploid origin hypothesis of Bauhinia.</title>
        <authorList>
            <person name="Zhong Y."/>
            <person name="Chen Y."/>
            <person name="Zheng D."/>
            <person name="Pang J."/>
            <person name="Liu Y."/>
            <person name="Luo S."/>
            <person name="Meng S."/>
            <person name="Qian L."/>
            <person name="Wei D."/>
            <person name="Dai S."/>
            <person name="Zhou R."/>
        </authorList>
    </citation>
    <scope>NUCLEOTIDE SEQUENCE [LARGE SCALE GENOMIC DNA]</scope>
    <source>
        <strain evidence="1">BV-YZ2020</strain>
    </source>
</reference>
<protein>
    <submittedName>
        <fullName evidence="1">Uncharacterized protein</fullName>
    </submittedName>
</protein>